<name>A0A0M2KGW2_9GAMM</name>
<proteinExistence type="predicted"/>
<keyword evidence="1" id="KW-0812">Transmembrane</keyword>
<reference evidence="3 4" key="1">
    <citation type="submission" date="2015-01" db="EMBL/GenBank/DDBJ databases">
        <title>Erwinia tracheiphila.</title>
        <authorList>
            <person name="Shapiro L.R."/>
        </authorList>
    </citation>
    <scope>NUCLEOTIDE SEQUENCE [LARGE SCALE GENOMIC DNA]</scope>
    <source>
        <strain evidence="3 4">BuffGH</strain>
    </source>
</reference>
<evidence type="ECO:0000313" key="4">
    <source>
        <dbReference type="Proteomes" id="UP000033924"/>
    </source>
</evidence>
<evidence type="ECO:0000256" key="1">
    <source>
        <dbReference type="SAM" id="Phobius"/>
    </source>
</evidence>
<feature type="domain" description="Cation-transporting P-type ATPase C-terminal" evidence="2">
    <location>
        <begin position="2"/>
        <end position="66"/>
    </location>
</feature>
<sequence>MDGYALCRVGFIGMLIALCAFLLEAWLQRHDYNIEFIHTVLLQTLVTAQWVYMLNCRETERFSLNKGLL</sequence>
<keyword evidence="1" id="KW-1133">Transmembrane helix</keyword>
<keyword evidence="1" id="KW-0472">Membrane</keyword>
<dbReference type="GO" id="GO:0022857">
    <property type="term" value="F:transmembrane transporter activity"/>
    <property type="evidence" value="ECO:0007669"/>
    <property type="project" value="UniProtKB-ARBA"/>
</dbReference>
<dbReference type="Pfam" id="PF00689">
    <property type="entry name" value="Cation_ATPase_C"/>
    <property type="match status" value="1"/>
</dbReference>
<protein>
    <recommendedName>
        <fullName evidence="2">Cation-transporting P-type ATPase C-terminal domain-containing protein</fullName>
    </recommendedName>
</protein>
<organism evidence="3 4">
    <name type="scientific">Erwinia tracheiphila</name>
    <dbReference type="NCBI Taxonomy" id="65700"/>
    <lineage>
        <taxon>Bacteria</taxon>
        <taxon>Pseudomonadati</taxon>
        <taxon>Pseudomonadota</taxon>
        <taxon>Gammaproteobacteria</taxon>
        <taxon>Enterobacterales</taxon>
        <taxon>Erwiniaceae</taxon>
        <taxon>Erwinia</taxon>
    </lineage>
</organism>
<dbReference type="AlphaFoldDB" id="A0A0M2KGW2"/>
<dbReference type="Proteomes" id="UP000033924">
    <property type="component" value="Unassembled WGS sequence"/>
</dbReference>
<evidence type="ECO:0000259" key="2">
    <source>
        <dbReference type="Pfam" id="PF00689"/>
    </source>
</evidence>
<evidence type="ECO:0000313" key="3">
    <source>
        <dbReference type="EMBL" id="KKF36186.1"/>
    </source>
</evidence>
<comment type="caution">
    <text evidence="3">The sequence shown here is derived from an EMBL/GenBank/DDBJ whole genome shotgun (WGS) entry which is preliminary data.</text>
</comment>
<dbReference type="STRING" id="65700.SY86_13280"/>
<dbReference type="PATRIC" id="fig|65700.7.peg.3338"/>
<dbReference type="EMBL" id="JXNU01000003">
    <property type="protein sequence ID" value="KKF36186.1"/>
    <property type="molecule type" value="Genomic_DNA"/>
</dbReference>
<keyword evidence="4" id="KW-1185">Reference proteome</keyword>
<dbReference type="SUPFAM" id="SSF81665">
    <property type="entry name" value="Calcium ATPase, transmembrane domain M"/>
    <property type="match status" value="1"/>
</dbReference>
<dbReference type="InterPro" id="IPR023298">
    <property type="entry name" value="ATPase_P-typ_TM_dom_sf"/>
</dbReference>
<feature type="transmembrane region" description="Helical" evidence="1">
    <location>
        <begin position="6"/>
        <end position="27"/>
    </location>
</feature>
<accession>A0A0M2KGW2</accession>
<dbReference type="InterPro" id="IPR006068">
    <property type="entry name" value="ATPase_P-typ_cation-transptr_C"/>
</dbReference>
<gene>
    <name evidence="3" type="ORF">SY86_13280</name>
</gene>